<evidence type="ECO:0000256" key="2">
    <source>
        <dbReference type="SAM" id="MobiDB-lite"/>
    </source>
</evidence>
<evidence type="ECO:0008006" key="5">
    <source>
        <dbReference type="Google" id="ProtNLM"/>
    </source>
</evidence>
<name>A0A8H3FBZ9_9LECA</name>
<gene>
    <name evidence="3" type="ORF">ALECFALPRED_002095</name>
</gene>
<protein>
    <recommendedName>
        <fullName evidence="5">Chromo domain-containing protein</fullName>
    </recommendedName>
</protein>
<comment type="subunit">
    <text evidence="1">Component of the NuA4 histone acetyltransferase complex.</text>
</comment>
<feature type="region of interest" description="Disordered" evidence="2">
    <location>
        <begin position="261"/>
        <end position="281"/>
    </location>
</feature>
<dbReference type="CDD" id="cd00024">
    <property type="entry name" value="CD_CSD"/>
    <property type="match status" value="1"/>
</dbReference>
<dbReference type="Gene3D" id="2.40.50.40">
    <property type="match status" value="1"/>
</dbReference>
<feature type="region of interest" description="Disordered" evidence="2">
    <location>
        <begin position="70"/>
        <end position="91"/>
    </location>
</feature>
<dbReference type="OrthoDB" id="5409176at2759"/>
<sequence length="281" mass="31872">MDVIDIRGSFKRIVDNAGLDESREGVYRLEKARRAGQYADAIVIDKTDDTDDDLSDLDFVRIQSQPKPVFKRPPFSRKFPQHKKTTSLSRSSEIDDPFVVEDNDEKIDETDPSIRATSMESEIDIIHPQSSRPGKQLKTHGCLSPSTTGPITEPITSPFDRPISPSIALSHDRIEQAIRGGDRGIAATIYSLHVIIVLSSLVERPQDQGALTLDEEEWEIVKIVDKRRTRRGDKYKVCWKETWLFENELGNAQELLRKFEAKHQAQRGGKRGRPTPADKVR</sequence>
<dbReference type="SUPFAM" id="SSF54160">
    <property type="entry name" value="Chromo domain-like"/>
    <property type="match status" value="1"/>
</dbReference>
<dbReference type="EMBL" id="CAJPDR010000156">
    <property type="protein sequence ID" value="CAF9922482.1"/>
    <property type="molecule type" value="Genomic_DNA"/>
</dbReference>
<evidence type="ECO:0000256" key="1">
    <source>
        <dbReference type="ARBA" id="ARBA00011353"/>
    </source>
</evidence>
<accession>A0A8H3FBZ9</accession>
<reference evidence="3" key="1">
    <citation type="submission" date="2021-03" db="EMBL/GenBank/DDBJ databases">
        <authorList>
            <person name="Tagirdzhanova G."/>
        </authorList>
    </citation>
    <scope>NUCLEOTIDE SEQUENCE</scope>
</reference>
<organism evidence="3 4">
    <name type="scientific">Alectoria fallacina</name>
    <dbReference type="NCBI Taxonomy" id="1903189"/>
    <lineage>
        <taxon>Eukaryota</taxon>
        <taxon>Fungi</taxon>
        <taxon>Dikarya</taxon>
        <taxon>Ascomycota</taxon>
        <taxon>Pezizomycotina</taxon>
        <taxon>Lecanoromycetes</taxon>
        <taxon>OSLEUM clade</taxon>
        <taxon>Lecanoromycetidae</taxon>
        <taxon>Lecanorales</taxon>
        <taxon>Lecanorineae</taxon>
        <taxon>Parmeliaceae</taxon>
        <taxon>Alectoria</taxon>
    </lineage>
</organism>
<comment type="caution">
    <text evidence="3">The sequence shown here is derived from an EMBL/GenBank/DDBJ whole genome shotgun (WGS) entry which is preliminary data.</text>
</comment>
<feature type="compositionally biased region" description="Basic residues" evidence="2">
    <location>
        <begin position="264"/>
        <end position="273"/>
    </location>
</feature>
<dbReference type="InterPro" id="IPR016197">
    <property type="entry name" value="Chromo-like_dom_sf"/>
</dbReference>
<keyword evidence="4" id="KW-1185">Reference proteome</keyword>
<evidence type="ECO:0000313" key="3">
    <source>
        <dbReference type="EMBL" id="CAF9922482.1"/>
    </source>
</evidence>
<dbReference type="Proteomes" id="UP000664203">
    <property type="component" value="Unassembled WGS sequence"/>
</dbReference>
<evidence type="ECO:0000313" key="4">
    <source>
        <dbReference type="Proteomes" id="UP000664203"/>
    </source>
</evidence>
<dbReference type="AlphaFoldDB" id="A0A8H3FBZ9"/>
<proteinExistence type="predicted"/>